<dbReference type="Proteomes" id="UP000012174">
    <property type="component" value="Unassembled WGS sequence"/>
</dbReference>
<feature type="region of interest" description="Disordered" evidence="1">
    <location>
        <begin position="1"/>
        <end position="58"/>
    </location>
</feature>
<dbReference type="HOGENOM" id="CLU_700295_0_0_1"/>
<feature type="compositionally biased region" description="Acidic residues" evidence="1">
    <location>
        <begin position="8"/>
        <end position="21"/>
    </location>
</feature>
<sequence>MLKHLMAEPDEDRNSESESESSQDSWWAPSPLSIGSDGLNRRERAKNQRTVEAERIEQDDTLDEPAKIDAIAECRNWFSGDTKVVDAYMAGGIDAATAAARLAEPVDAEYSTADHGRALFREERTARTQRSYHSPEEALELWGPQEDFPEPIDHKTGIWSAEGLLWELWYGVLHAAKRIPWTDEARQNKLVEFVKELKARPDPPPPTPLTIPLKRNWIWARGTLWSELIMLGPSVCESWNDACGCGAGWTVPEQHAWTNVNAFLARLVATGTVSGFVGYAAGALSEAVEHKIGRNQHHSAPIPTQLGLILTIGAVWLSIAGEYMWGQRCDDEIPKDVQINWKRREDPLPWYKASDNSLFCTARWEFWRRQFEQEARNEELPQEVRDLAAKSVARIEELLSRP</sequence>
<feature type="compositionally biased region" description="Basic and acidic residues" evidence="1">
    <location>
        <begin position="39"/>
        <end position="58"/>
    </location>
</feature>
<dbReference type="STRING" id="1287681.M7SVA1"/>
<dbReference type="InterPro" id="IPR022085">
    <property type="entry name" value="OpdG"/>
</dbReference>
<dbReference type="OMA" id="EFSKERW"/>
<gene>
    <name evidence="2" type="ORF">UCREL1_4538</name>
</gene>
<dbReference type="PANTHER" id="PTHR38797:SF4">
    <property type="entry name" value="NUCLEAR PORE COMPLEX PROTEIN NUP85"/>
    <property type="match status" value="1"/>
</dbReference>
<evidence type="ECO:0000313" key="3">
    <source>
        <dbReference type="Proteomes" id="UP000012174"/>
    </source>
</evidence>
<dbReference type="Pfam" id="PF12311">
    <property type="entry name" value="DUF3632"/>
    <property type="match status" value="1"/>
</dbReference>
<dbReference type="KEGG" id="ela:UCREL1_4538"/>
<dbReference type="AlphaFoldDB" id="M7SVA1"/>
<evidence type="ECO:0000256" key="1">
    <source>
        <dbReference type="SAM" id="MobiDB-lite"/>
    </source>
</evidence>
<dbReference type="EMBL" id="KB706239">
    <property type="protein sequence ID" value="EMR68453.1"/>
    <property type="molecule type" value="Genomic_DNA"/>
</dbReference>
<dbReference type="eggNOG" id="ENOG502S7Q5">
    <property type="taxonomic scope" value="Eukaryota"/>
</dbReference>
<dbReference type="OrthoDB" id="3350591at2759"/>
<proteinExistence type="predicted"/>
<dbReference type="PANTHER" id="PTHR38797">
    <property type="entry name" value="NUCLEAR PORE COMPLEX PROTEIN NUP85-RELATED"/>
    <property type="match status" value="1"/>
</dbReference>
<dbReference type="InterPro" id="IPR053204">
    <property type="entry name" value="Oxopyrrolidines_Biosynth-assoc"/>
</dbReference>
<keyword evidence="3" id="KW-1185">Reference proteome</keyword>
<accession>M7SVA1</accession>
<name>M7SVA1_EUTLA</name>
<protein>
    <submittedName>
        <fullName evidence="2">Uncharacterized protein</fullName>
    </submittedName>
</protein>
<evidence type="ECO:0000313" key="2">
    <source>
        <dbReference type="EMBL" id="EMR68453.1"/>
    </source>
</evidence>
<organism evidence="2 3">
    <name type="scientific">Eutypa lata (strain UCR-EL1)</name>
    <name type="common">Grapevine dieback disease fungus</name>
    <name type="synonym">Eutypa armeniacae</name>
    <dbReference type="NCBI Taxonomy" id="1287681"/>
    <lineage>
        <taxon>Eukaryota</taxon>
        <taxon>Fungi</taxon>
        <taxon>Dikarya</taxon>
        <taxon>Ascomycota</taxon>
        <taxon>Pezizomycotina</taxon>
        <taxon>Sordariomycetes</taxon>
        <taxon>Xylariomycetidae</taxon>
        <taxon>Xylariales</taxon>
        <taxon>Diatrypaceae</taxon>
        <taxon>Eutypa</taxon>
    </lineage>
</organism>
<reference evidence="3" key="1">
    <citation type="journal article" date="2013" name="Genome Announc.">
        <title>Draft genome sequence of the grapevine dieback fungus Eutypa lata UCR-EL1.</title>
        <authorList>
            <person name="Blanco-Ulate B."/>
            <person name="Rolshausen P.E."/>
            <person name="Cantu D."/>
        </authorList>
    </citation>
    <scope>NUCLEOTIDE SEQUENCE [LARGE SCALE GENOMIC DNA]</scope>
    <source>
        <strain evidence="3">UCR-EL1</strain>
    </source>
</reference>